<gene>
    <name evidence="1" type="ORF">COA17_07340</name>
</gene>
<sequence>MESLAVTAVSAVVSADEQVAYLVTDTAYYDAAGIVTQLRSKVTVSPSLRIAIAGSGCVDLNDVARACETSATTEEALRRLPAITSAIRDRNDRGNPTGRINGHNDLMLFAAMWSDQRQRAEAWVVASSQAYLGSQYTPFTLAAIMALSSPPVADDVFAAGVTASAAATALREQRAWSLANDGLCFVGGWGELTSVGAGGIDQEKVATWPDRIGRPIATAG</sequence>
<evidence type="ECO:0000313" key="2">
    <source>
        <dbReference type="Proteomes" id="UP000218784"/>
    </source>
</evidence>
<reference evidence="1 2" key="1">
    <citation type="submission" date="2017-09" db="EMBL/GenBank/DDBJ databases">
        <title>Sphingomonas ginsenosidimutans KACC 14949, whole genome shotgun sequence.</title>
        <authorList>
            <person name="Feng G."/>
            <person name="Zhu H."/>
        </authorList>
    </citation>
    <scope>NUCLEOTIDE SEQUENCE [LARGE SCALE GENOMIC DNA]</scope>
    <source>
        <strain evidence="1 2">KACC 14949</strain>
    </source>
</reference>
<comment type="caution">
    <text evidence="1">The sequence shown here is derived from an EMBL/GenBank/DDBJ whole genome shotgun (WGS) entry which is preliminary data.</text>
</comment>
<keyword evidence="2" id="KW-1185">Reference proteome</keyword>
<name>A0A2A4HZ87_9SPHN</name>
<organism evidence="1 2">
    <name type="scientific">Sphingomonas ginsenosidimutans</name>
    <dbReference type="NCBI Taxonomy" id="862134"/>
    <lineage>
        <taxon>Bacteria</taxon>
        <taxon>Pseudomonadati</taxon>
        <taxon>Pseudomonadota</taxon>
        <taxon>Alphaproteobacteria</taxon>
        <taxon>Sphingomonadales</taxon>
        <taxon>Sphingomonadaceae</taxon>
        <taxon>Sphingomonas</taxon>
    </lineage>
</organism>
<protein>
    <submittedName>
        <fullName evidence="1">Uncharacterized protein</fullName>
    </submittedName>
</protein>
<dbReference type="EMBL" id="NWVD01000002">
    <property type="protein sequence ID" value="PCG09664.1"/>
    <property type="molecule type" value="Genomic_DNA"/>
</dbReference>
<dbReference type="AlphaFoldDB" id="A0A2A4HZ87"/>
<dbReference type="Proteomes" id="UP000218784">
    <property type="component" value="Unassembled WGS sequence"/>
</dbReference>
<accession>A0A2A4HZ87</accession>
<proteinExistence type="predicted"/>
<evidence type="ECO:0000313" key="1">
    <source>
        <dbReference type="EMBL" id="PCG09664.1"/>
    </source>
</evidence>
<dbReference type="RefSeq" id="WP_096611293.1">
    <property type="nucleotide sequence ID" value="NZ_NWVD01000002.1"/>
</dbReference>